<proteinExistence type="inferred from homology"/>
<accession>A0A369WTY2</accession>
<name>A0A369WTY2_9GAMM</name>
<evidence type="ECO:0000256" key="1">
    <source>
        <dbReference type="ARBA" id="ARBA00007613"/>
    </source>
</evidence>
<dbReference type="NCBIfam" id="TIGR01845">
    <property type="entry name" value="outer_NodT"/>
    <property type="match status" value="1"/>
</dbReference>
<dbReference type="Gene3D" id="1.20.1600.10">
    <property type="entry name" value="Outer membrane efflux proteins (OEP)"/>
    <property type="match status" value="1"/>
</dbReference>
<keyword evidence="2" id="KW-0472">Membrane</keyword>
<keyword evidence="2" id="KW-0564">Palmitate</keyword>
<dbReference type="GO" id="GO:0015562">
    <property type="term" value="F:efflux transmembrane transporter activity"/>
    <property type="evidence" value="ECO:0007669"/>
    <property type="project" value="InterPro"/>
</dbReference>
<protein>
    <recommendedName>
        <fullName evidence="6">TolC family protein</fullName>
    </recommendedName>
</protein>
<reference evidence="4 5" key="1">
    <citation type="submission" date="2018-07" db="EMBL/GenBank/DDBJ databases">
        <title>Motiliproteus coralliicola sp. nov., a bacterium isolated from Coral.</title>
        <authorList>
            <person name="Wang G."/>
        </authorList>
    </citation>
    <scope>NUCLEOTIDE SEQUENCE [LARGE SCALE GENOMIC DNA]</scope>
    <source>
        <strain evidence="4 5">C34</strain>
    </source>
</reference>
<dbReference type="InterPro" id="IPR010131">
    <property type="entry name" value="MdtP/NodT-like"/>
</dbReference>
<dbReference type="Proteomes" id="UP000253769">
    <property type="component" value="Unassembled WGS sequence"/>
</dbReference>
<dbReference type="PANTHER" id="PTHR30203">
    <property type="entry name" value="OUTER MEMBRANE CATION EFFLUX PROTEIN"/>
    <property type="match status" value="1"/>
</dbReference>
<keyword evidence="2" id="KW-0812">Transmembrane</keyword>
<keyword evidence="5" id="KW-1185">Reference proteome</keyword>
<organism evidence="4 5">
    <name type="scientific">Motiliproteus coralliicola</name>
    <dbReference type="NCBI Taxonomy" id="2283196"/>
    <lineage>
        <taxon>Bacteria</taxon>
        <taxon>Pseudomonadati</taxon>
        <taxon>Pseudomonadota</taxon>
        <taxon>Gammaproteobacteria</taxon>
        <taxon>Oceanospirillales</taxon>
        <taxon>Oceanospirillaceae</taxon>
        <taxon>Motiliproteus</taxon>
    </lineage>
</organism>
<feature type="region of interest" description="Disordered" evidence="3">
    <location>
        <begin position="121"/>
        <end position="145"/>
    </location>
</feature>
<dbReference type="GO" id="GO:0009279">
    <property type="term" value="C:cell outer membrane"/>
    <property type="evidence" value="ECO:0007669"/>
    <property type="project" value="UniProtKB-SubCell"/>
</dbReference>
<comment type="subcellular location">
    <subcellularLocation>
        <location evidence="2">Cell outer membrane</location>
        <topology evidence="2">Lipid-anchor</topology>
    </subcellularLocation>
</comment>
<comment type="caution">
    <text evidence="4">The sequence shown here is derived from an EMBL/GenBank/DDBJ whole genome shotgun (WGS) entry which is preliminary data.</text>
</comment>
<dbReference type="Gene3D" id="2.20.200.10">
    <property type="entry name" value="Outer membrane efflux proteins (OEP)"/>
    <property type="match status" value="1"/>
</dbReference>
<gene>
    <name evidence="4" type="ORF">DV711_10480</name>
</gene>
<keyword evidence="2" id="KW-0449">Lipoprotein</keyword>
<evidence type="ECO:0000313" key="5">
    <source>
        <dbReference type="Proteomes" id="UP000253769"/>
    </source>
</evidence>
<sequence>MSAASWTRRWEWTNRVQAFRNRISNPHRKPLQQCLAVALLGLLAGCSSWVELPDRELQAPNPPEQWLSRIERLEGQPQGWLQRLQAPKLAELVEQALQQNPQLQNTRALLAEAEAQARIAGAERQPSLSAGAEAGRSGTGSNDRSQFSATLTFGWELDLWNKLSDSARAAEIDRQALLQDYRSARLSLAAGVAKAWFNSVEAGQQVGLSQQLVSVLADRLDVLEEGYQAGLVAALDIHLARANLAAERSRLSTRQQNLGSSVRQLELLLGRYPANRQALAQQLPPLPETIPAGLPSELLQRRFDIRAAELRVQSSWARLDRRHKDRFPSFSLTGSYGRSSDQLDQLLRGESLVWSLLGGLSQPLLDGGRLEALEAQALAQAQQREALYRDTVLKAFDEVETALQQERQLTRFVEQSQISVVEFQLAEQLAAEQYRAGLVQYITLLEAQRSAFEARSSYTQALNQQLQNRIDLYLALGGDFETSTAEVELAVENELTSLQGTP</sequence>
<comment type="similarity">
    <text evidence="1 2">Belongs to the outer membrane factor (OMF) (TC 1.B.17) family.</text>
</comment>
<evidence type="ECO:0008006" key="6">
    <source>
        <dbReference type="Google" id="ProtNLM"/>
    </source>
</evidence>
<dbReference type="InterPro" id="IPR003423">
    <property type="entry name" value="OMP_efflux"/>
</dbReference>
<evidence type="ECO:0000313" key="4">
    <source>
        <dbReference type="EMBL" id="RDE22965.1"/>
    </source>
</evidence>
<dbReference type="SUPFAM" id="SSF56954">
    <property type="entry name" value="Outer membrane efflux proteins (OEP)"/>
    <property type="match status" value="1"/>
</dbReference>
<dbReference type="EMBL" id="QQOH01000002">
    <property type="protein sequence ID" value="RDE22965.1"/>
    <property type="molecule type" value="Genomic_DNA"/>
</dbReference>
<dbReference type="OrthoDB" id="9770517at2"/>
<keyword evidence="2" id="KW-1134">Transmembrane beta strand</keyword>
<evidence type="ECO:0000256" key="3">
    <source>
        <dbReference type="SAM" id="MobiDB-lite"/>
    </source>
</evidence>
<dbReference type="AlphaFoldDB" id="A0A369WTY2"/>
<dbReference type="Pfam" id="PF02321">
    <property type="entry name" value="OEP"/>
    <property type="match status" value="2"/>
</dbReference>
<evidence type="ECO:0000256" key="2">
    <source>
        <dbReference type="RuleBase" id="RU362097"/>
    </source>
</evidence>